<dbReference type="AlphaFoldDB" id="A0A7Z7AXQ1"/>
<evidence type="ECO:0000313" key="2">
    <source>
        <dbReference type="Proteomes" id="UP000199259"/>
    </source>
</evidence>
<accession>A0A7Z7AXQ1</accession>
<keyword evidence="2" id="KW-1185">Reference proteome</keyword>
<comment type="caution">
    <text evidence="1">The sequence shown here is derived from an EMBL/GenBank/DDBJ whole genome shotgun (WGS) entry which is preliminary data.</text>
</comment>
<dbReference type="EMBL" id="FNCA01000005">
    <property type="protein sequence ID" value="SDF93332.1"/>
    <property type="molecule type" value="Genomic_DNA"/>
</dbReference>
<reference evidence="1 2" key="1">
    <citation type="submission" date="2016-10" db="EMBL/GenBank/DDBJ databases">
        <authorList>
            <person name="Varghese N."/>
            <person name="Submissions S."/>
        </authorList>
    </citation>
    <scope>NUCLEOTIDE SEQUENCE [LARGE SCALE GENOMIC DNA]</scope>
    <source>
        <strain evidence="1 2">PL 12/M</strain>
    </source>
</reference>
<dbReference type="Proteomes" id="UP000199259">
    <property type="component" value="Unassembled WGS sequence"/>
</dbReference>
<protein>
    <submittedName>
        <fullName evidence="1">Uncharacterized protein</fullName>
    </submittedName>
</protein>
<name>A0A7Z7AXQ1_9EURY</name>
<proteinExistence type="predicted"/>
<evidence type="ECO:0000313" key="1">
    <source>
        <dbReference type="EMBL" id="SDF93332.1"/>
    </source>
</evidence>
<gene>
    <name evidence="1" type="ORF">SAMN04488589_1727</name>
</gene>
<organism evidence="1 2">
    <name type="scientific">Methanolobus vulcani</name>
    <dbReference type="NCBI Taxonomy" id="38026"/>
    <lineage>
        <taxon>Archaea</taxon>
        <taxon>Methanobacteriati</taxon>
        <taxon>Methanobacteriota</taxon>
        <taxon>Stenosarchaea group</taxon>
        <taxon>Methanomicrobia</taxon>
        <taxon>Methanosarcinales</taxon>
        <taxon>Methanosarcinaceae</taxon>
        <taxon>Methanolobus</taxon>
    </lineage>
</organism>
<sequence>MLLLNFIYVPVIMVIIGDYRLKDMKPHKNGWFRKAVLASNLPIMLSTYNVETILNKSRSFTCYSPIEYDILFCSFAICGTGNNDEITDEQFKSIMKECLKILESKPNYLFPLNRFGIEQGIRPYWFSIPIYIELLKPFNNEINSIFGVKIEEIFYFISNVASKSYNTKEAYFDIYIYPGLISLKEDLTIEPSAINSLEDTWNKLFIELENNVLIPLRSRFPETIYAYVCEKLESSFSTFGTEKGQSLESLVERELKQFMPRSDFYWKYYIGNKKHEKDLLILYKKIGFCIECKSVKMNKASFDWNIAKLSSNIEKNVSKALRQINRPLNLLLEGGIIKHKETKYKIKSKDYYHGFIVTDQIYSPLIRASFDHVSRSKSHSTNELWHGKDIWVGSIIDFIFLLKVTKTPSILFDYLSNFRSFEHFKHNDEPESWMLYRGNLFNPSTFNIEREYKFNVIVKDEFEWDKFRNNEEEYCKPIWLNGKFDLIYKYDKAGLFSNSSNVINQLRSNVSKHPK</sequence>